<dbReference type="Pfam" id="PF09685">
    <property type="entry name" value="MamF_MmsF"/>
    <property type="match status" value="1"/>
</dbReference>
<reference evidence="6 7" key="1">
    <citation type="submission" date="2017-07" db="EMBL/GenBank/DDBJ databases">
        <title>Thauera sp. KNDSS-Mac4 genome sequence and assembly.</title>
        <authorList>
            <person name="Mayilraj S."/>
        </authorList>
    </citation>
    <scope>NUCLEOTIDE SEQUENCE [LARGE SCALE GENOMIC DNA]</scope>
    <source>
        <strain evidence="6 7">KNDSS-Mac4</strain>
    </source>
</reference>
<proteinExistence type="predicted"/>
<evidence type="ECO:0000256" key="2">
    <source>
        <dbReference type="ARBA" id="ARBA00022692"/>
    </source>
</evidence>
<gene>
    <name evidence="6" type="ORF">CGK74_08805</name>
</gene>
<evidence type="ECO:0000256" key="1">
    <source>
        <dbReference type="ARBA" id="ARBA00004141"/>
    </source>
</evidence>
<dbReference type="OrthoDB" id="8778085at2"/>
<evidence type="ECO:0000313" key="6">
    <source>
        <dbReference type="EMBL" id="OYD54278.1"/>
    </source>
</evidence>
<name>A0A235EYZ6_9RHOO</name>
<feature type="transmembrane region" description="Helical" evidence="5">
    <location>
        <begin position="72"/>
        <end position="92"/>
    </location>
</feature>
<evidence type="ECO:0000256" key="3">
    <source>
        <dbReference type="ARBA" id="ARBA00022989"/>
    </source>
</evidence>
<evidence type="ECO:0000256" key="5">
    <source>
        <dbReference type="SAM" id="Phobius"/>
    </source>
</evidence>
<comment type="subcellular location">
    <subcellularLocation>
        <location evidence="1">Membrane</location>
        <topology evidence="1">Multi-pass membrane protein</topology>
    </subcellularLocation>
</comment>
<evidence type="ECO:0000313" key="7">
    <source>
        <dbReference type="Proteomes" id="UP000215181"/>
    </source>
</evidence>
<dbReference type="EMBL" id="NOIH01000008">
    <property type="protein sequence ID" value="OYD54278.1"/>
    <property type="molecule type" value="Genomic_DNA"/>
</dbReference>
<evidence type="ECO:0008006" key="8">
    <source>
        <dbReference type="Google" id="ProtNLM"/>
    </source>
</evidence>
<accession>A0A235EYZ6</accession>
<dbReference type="InterPro" id="IPR019109">
    <property type="entry name" value="MamF_MmsF"/>
</dbReference>
<sequence>MPIERPDPLRPDPLRHVMPGPRLAVVAEALFLINLMLAPGLAFLVLMVLWAKHHNNPDPLVRNHLRQTGWTCIWGGTLLVSLSVAIFALGGFDNPWSWVIGVLYFTLVHAGLILLGVLGLSRAINGRSWRYPIFGPREHD</sequence>
<comment type="caution">
    <text evidence="6">The sequence shown here is derived from an EMBL/GenBank/DDBJ whole genome shotgun (WGS) entry which is preliminary data.</text>
</comment>
<evidence type="ECO:0000256" key="4">
    <source>
        <dbReference type="ARBA" id="ARBA00023136"/>
    </source>
</evidence>
<dbReference type="RefSeq" id="WP_094268117.1">
    <property type="nucleotide sequence ID" value="NZ_NOIH01000008.1"/>
</dbReference>
<dbReference type="Proteomes" id="UP000215181">
    <property type="component" value="Unassembled WGS sequence"/>
</dbReference>
<organism evidence="6 7">
    <name type="scientific">Thauera propionica</name>
    <dbReference type="NCBI Taxonomy" id="2019431"/>
    <lineage>
        <taxon>Bacteria</taxon>
        <taxon>Pseudomonadati</taxon>
        <taxon>Pseudomonadota</taxon>
        <taxon>Betaproteobacteria</taxon>
        <taxon>Rhodocyclales</taxon>
        <taxon>Zoogloeaceae</taxon>
        <taxon>Thauera</taxon>
    </lineage>
</organism>
<feature type="transmembrane region" description="Helical" evidence="5">
    <location>
        <begin position="29"/>
        <end position="51"/>
    </location>
</feature>
<keyword evidence="7" id="KW-1185">Reference proteome</keyword>
<keyword evidence="3 5" id="KW-1133">Transmembrane helix</keyword>
<protein>
    <recommendedName>
        <fullName evidence="8">DUF4870 domain-containing protein</fullName>
    </recommendedName>
</protein>
<dbReference type="AlphaFoldDB" id="A0A235EYZ6"/>
<feature type="transmembrane region" description="Helical" evidence="5">
    <location>
        <begin position="98"/>
        <end position="120"/>
    </location>
</feature>
<keyword evidence="4 5" id="KW-0472">Membrane</keyword>
<keyword evidence="2 5" id="KW-0812">Transmembrane</keyword>